<evidence type="ECO:0000313" key="3">
    <source>
        <dbReference type="EMBL" id="NDY90312.1"/>
    </source>
</evidence>
<reference evidence="3 4" key="1">
    <citation type="submission" date="2020-02" db="EMBL/GenBank/DDBJ databases">
        <title>Ideonella bacterium strain TBM-1.</title>
        <authorList>
            <person name="Chen W.-M."/>
        </authorList>
    </citation>
    <scope>NUCLEOTIDE SEQUENCE [LARGE SCALE GENOMIC DNA]</scope>
    <source>
        <strain evidence="3 4">TBM-1</strain>
    </source>
</reference>
<dbReference type="Pfam" id="PF00171">
    <property type="entry name" value="Aldedh"/>
    <property type="match status" value="1"/>
</dbReference>
<dbReference type="Gene3D" id="3.40.309.10">
    <property type="entry name" value="Aldehyde Dehydrogenase, Chain A, domain 2"/>
    <property type="match status" value="1"/>
</dbReference>
<dbReference type="InterPro" id="IPR016161">
    <property type="entry name" value="Ald_DH/histidinol_DH"/>
</dbReference>
<comment type="caution">
    <text evidence="3">The sequence shown here is derived from an EMBL/GenBank/DDBJ whole genome shotgun (WGS) entry which is preliminary data.</text>
</comment>
<dbReference type="Gene3D" id="3.40.605.10">
    <property type="entry name" value="Aldehyde Dehydrogenase, Chain A, domain 1"/>
    <property type="match status" value="1"/>
</dbReference>
<keyword evidence="4" id="KW-1185">Reference proteome</keyword>
<gene>
    <name evidence="3" type="ORF">G3A44_03780</name>
</gene>
<dbReference type="InterPro" id="IPR050740">
    <property type="entry name" value="Aldehyde_DH_Superfamily"/>
</dbReference>
<dbReference type="AlphaFoldDB" id="A0A7C9PFR8"/>
<proteinExistence type="predicted"/>
<dbReference type="PANTHER" id="PTHR43353">
    <property type="entry name" value="SUCCINATE-SEMIALDEHYDE DEHYDROGENASE, MITOCHONDRIAL"/>
    <property type="match status" value="1"/>
</dbReference>
<dbReference type="RefSeq" id="WP_163456169.1">
    <property type="nucleotide sequence ID" value="NZ_JAAGOH010000003.1"/>
</dbReference>
<sequence length="498" mass="50653">MSTLQSFSARTGDVLAELPATSPAAVDAACEAAAAAFAPWQAATGAERAALLRGLAAALEADREALVALADQETALGPVRLNGELDRTAFQLRRFADLAERGEPFAFVDDPAVAGAPPAGHPAMQRWSVPLGPVAMFSASNFPFAFSVLGGDTASALAAGCPVVVKAHTGHLQLSNRVFGLIQQVLAAQGLPAGLVGLVQGGGRDVGVRLIRHPAIAAGAFTGSTQGGAALAAEAAARPRPIPFYGELGSVNPTIALPAKLATDGAALATTLAGSITLGCGQFCTNPGVILLIDEVQPEMDAKAVNDAFVAQLAEALKAQQPHAMLTTAMRGAFEAGVAHWAQAGADMLLQETAAAGQPPRPVLAQVSALEFIAKAALREEVFGPSSLIVRAASLSQALQVLQAVGGSLTVTLWGVEQDSDKSRALVRGAMAIAGRVLFAGVPTGVAVTAAQQHGGPWPSSTRPESTSVGDAALARFLRPVCLQDAPAWLTARAGRPV</sequence>
<evidence type="ECO:0000259" key="2">
    <source>
        <dbReference type="Pfam" id="PF00171"/>
    </source>
</evidence>
<dbReference type="PANTHER" id="PTHR43353:SF3">
    <property type="entry name" value="ALDEHYDE DEHYDROGENASE-RELATED"/>
    <property type="match status" value="1"/>
</dbReference>
<keyword evidence="1" id="KW-0560">Oxidoreductase</keyword>
<accession>A0A7C9PFR8</accession>
<evidence type="ECO:0000313" key="4">
    <source>
        <dbReference type="Proteomes" id="UP000484255"/>
    </source>
</evidence>
<protein>
    <submittedName>
        <fullName evidence="3">Aldehyde dehydrogenase family protein</fullName>
    </submittedName>
</protein>
<dbReference type="InterPro" id="IPR016162">
    <property type="entry name" value="Ald_DH_N"/>
</dbReference>
<dbReference type="InterPro" id="IPR016163">
    <property type="entry name" value="Ald_DH_C"/>
</dbReference>
<dbReference type="GO" id="GO:0016620">
    <property type="term" value="F:oxidoreductase activity, acting on the aldehyde or oxo group of donors, NAD or NADP as acceptor"/>
    <property type="evidence" value="ECO:0007669"/>
    <property type="project" value="InterPro"/>
</dbReference>
<evidence type="ECO:0000256" key="1">
    <source>
        <dbReference type="ARBA" id="ARBA00023002"/>
    </source>
</evidence>
<dbReference type="InterPro" id="IPR015590">
    <property type="entry name" value="Aldehyde_DH_dom"/>
</dbReference>
<dbReference type="Proteomes" id="UP000484255">
    <property type="component" value="Unassembled WGS sequence"/>
</dbReference>
<dbReference type="EMBL" id="JAAGOH010000003">
    <property type="protein sequence ID" value="NDY90312.1"/>
    <property type="molecule type" value="Genomic_DNA"/>
</dbReference>
<organism evidence="3 4">
    <name type="scientific">Ideonella livida</name>
    <dbReference type="NCBI Taxonomy" id="2707176"/>
    <lineage>
        <taxon>Bacteria</taxon>
        <taxon>Pseudomonadati</taxon>
        <taxon>Pseudomonadota</taxon>
        <taxon>Betaproteobacteria</taxon>
        <taxon>Burkholderiales</taxon>
        <taxon>Sphaerotilaceae</taxon>
        <taxon>Ideonella</taxon>
    </lineage>
</organism>
<dbReference type="SUPFAM" id="SSF53720">
    <property type="entry name" value="ALDH-like"/>
    <property type="match status" value="1"/>
</dbReference>
<feature type="domain" description="Aldehyde dehydrogenase" evidence="2">
    <location>
        <begin position="4"/>
        <end position="416"/>
    </location>
</feature>
<name>A0A7C9PFR8_9BURK</name>